<dbReference type="InterPro" id="IPR017441">
    <property type="entry name" value="Protein_kinase_ATP_BS"/>
</dbReference>
<dbReference type="Pfam" id="PF07714">
    <property type="entry name" value="PK_Tyr_Ser-Thr"/>
    <property type="match status" value="1"/>
</dbReference>
<dbReference type="InterPro" id="IPR011009">
    <property type="entry name" value="Kinase-like_dom_sf"/>
</dbReference>
<evidence type="ECO:0000256" key="2">
    <source>
        <dbReference type="SAM" id="MobiDB-lite"/>
    </source>
</evidence>
<accession>A0A8D2CM33</accession>
<dbReference type="PROSITE" id="PS00107">
    <property type="entry name" value="PROTEIN_KINASE_ATP"/>
    <property type="match status" value="1"/>
</dbReference>
<dbReference type="AlphaFoldDB" id="A0A8D2CM33"/>
<reference evidence="4" key="2">
    <citation type="submission" date="2025-09" db="UniProtKB">
        <authorList>
            <consortium name="Ensembl"/>
        </authorList>
    </citation>
    <scope>IDENTIFICATION</scope>
</reference>
<evidence type="ECO:0000313" key="4">
    <source>
        <dbReference type="Ensembl" id="ENSSVLP00005005650.1"/>
    </source>
</evidence>
<reference evidence="4" key="1">
    <citation type="submission" date="2025-08" db="UniProtKB">
        <authorList>
            <consortium name="Ensembl"/>
        </authorList>
    </citation>
    <scope>IDENTIFICATION</scope>
</reference>
<feature type="region of interest" description="Disordered" evidence="2">
    <location>
        <begin position="6"/>
        <end position="28"/>
    </location>
</feature>
<dbReference type="OrthoDB" id="9976756at2759"/>
<dbReference type="InterPro" id="IPR001245">
    <property type="entry name" value="Ser-Thr/Tyr_kinase_cat_dom"/>
</dbReference>
<name>A0A8D2CM33_SCIVU</name>
<dbReference type="Proteomes" id="UP000694564">
    <property type="component" value="Chromosome 7"/>
</dbReference>
<feature type="domain" description="Serine-threonine/tyrosine-protein kinase catalytic" evidence="3">
    <location>
        <begin position="68"/>
        <end position="112"/>
    </location>
</feature>
<dbReference type="GO" id="GO:0004672">
    <property type="term" value="F:protein kinase activity"/>
    <property type="evidence" value="ECO:0007669"/>
    <property type="project" value="InterPro"/>
</dbReference>
<dbReference type="InterPro" id="IPR029071">
    <property type="entry name" value="Ubiquitin-like_domsf"/>
</dbReference>
<dbReference type="Gene3D" id="3.30.200.20">
    <property type="entry name" value="Phosphorylase Kinase, domain 1"/>
    <property type="match status" value="1"/>
</dbReference>
<dbReference type="GeneTree" id="ENSGT00940000155113"/>
<protein>
    <recommendedName>
        <fullName evidence="3">Serine-threonine/tyrosine-protein kinase catalytic domain-containing protein</fullName>
    </recommendedName>
</protein>
<organism evidence="4 5">
    <name type="scientific">Sciurus vulgaris</name>
    <name type="common">Eurasian red squirrel</name>
    <dbReference type="NCBI Taxonomy" id="55149"/>
    <lineage>
        <taxon>Eukaryota</taxon>
        <taxon>Metazoa</taxon>
        <taxon>Chordata</taxon>
        <taxon>Craniata</taxon>
        <taxon>Vertebrata</taxon>
        <taxon>Euteleostomi</taxon>
        <taxon>Mammalia</taxon>
        <taxon>Eutheria</taxon>
        <taxon>Euarchontoglires</taxon>
        <taxon>Glires</taxon>
        <taxon>Rodentia</taxon>
        <taxon>Sciuromorpha</taxon>
        <taxon>Sciuridae</taxon>
        <taxon>Sciurinae</taxon>
        <taxon>Sciurini</taxon>
        <taxon>Sciurus</taxon>
    </lineage>
</organism>
<dbReference type="Ensembl" id="ENSSVLT00005006275.1">
    <property type="protein sequence ID" value="ENSSVLP00005005650.1"/>
    <property type="gene ID" value="ENSSVLG00005004569.1"/>
</dbReference>
<evidence type="ECO:0000256" key="1">
    <source>
        <dbReference type="PROSITE-ProRule" id="PRU10141"/>
    </source>
</evidence>
<feature type="binding site" evidence="1">
    <location>
        <position position="100"/>
    </location>
    <ligand>
        <name>ATP</name>
        <dbReference type="ChEBI" id="CHEBI:30616"/>
    </ligand>
</feature>
<proteinExistence type="predicted"/>
<dbReference type="SUPFAM" id="SSF54236">
    <property type="entry name" value="Ubiquitin-like"/>
    <property type="match status" value="1"/>
</dbReference>
<keyword evidence="5" id="KW-1185">Reference proteome</keyword>
<sequence length="123" mass="14019">MAAAYLDSNLKHTPHSSAKTHLGPGMERSSGAMERVLKVFHYFESNSEPDTWASIIRHRDATYVWERIELGRCIGEGQFGEVHQGIYMNSENPVLVVAIKTCKNYFKQRQREITSRSFNNASV</sequence>
<evidence type="ECO:0000259" key="3">
    <source>
        <dbReference type="Pfam" id="PF07714"/>
    </source>
</evidence>
<evidence type="ECO:0000313" key="5">
    <source>
        <dbReference type="Proteomes" id="UP000694564"/>
    </source>
</evidence>
<keyword evidence="1" id="KW-0067">ATP-binding</keyword>
<dbReference type="GO" id="GO:0005524">
    <property type="term" value="F:ATP binding"/>
    <property type="evidence" value="ECO:0007669"/>
    <property type="project" value="UniProtKB-UniRule"/>
</dbReference>
<dbReference type="SUPFAM" id="SSF56112">
    <property type="entry name" value="Protein kinase-like (PK-like)"/>
    <property type="match status" value="1"/>
</dbReference>
<keyword evidence="1" id="KW-0547">Nucleotide-binding</keyword>